<evidence type="ECO:0000313" key="3">
    <source>
        <dbReference type="EMBL" id="QEO57320.1"/>
    </source>
</evidence>
<dbReference type="Proteomes" id="UP000322509">
    <property type="component" value="Chromosome"/>
</dbReference>
<organism evidence="3 4">
    <name type="scientific">Francisella marina</name>
    <dbReference type="NCBI Taxonomy" id="2249302"/>
    <lineage>
        <taxon>Bacteria</taxon>
        <taxon>Pseudomonadati</taxon>
        <taxon>Pseudomonadota</taxon>
        <taxon>Gammaproteobacteria</taxon>
        <taxon>Thiotrichales</taxon>
        <taxon>Francisellaceae</taxon>
        <taxon>Francisella</taxon>
    </lineage>
</organism>
<evidence type="ECO:0000256" key="2">
    <source>
        <dbReference type="ARBA" id="ARBA00023295"/>
    </source>
</evidence>
<dbReference type="RefSeq" id="WP_149368555.1">
    <property type="nucleotide sequence ID" value="NZ_CP043550.1"/>
</dbReference>
<accession>A0ABX5ZFV3</accession>
<dbReference type="PROSITE" id="PS00928">
    <property type="entry name" value="TREHALASE_2"/>
    <property type="match status" value="1"/>
</dbReference>
<gene>
    <name evidence="3" type="ORF">F0R74_05425</name>
</gene>
<dbReference type="EMBL" id="CP043550">
    <property type="protein sequence ID" value="QEO57320.1"/>
    <property type="molecule type" value="Genomic_DNA"/>
</dbReference>
<dbReference type="PRINTS" id="PR00744">
    <property type="entry name" value="GLHYDRLASE37"/>
</dbReference>
<sequence>MSNKQQEQVIQLSGELFEAVQLKPCFNDSKYFVDMTPKRSSQDIFDDYKKLKDIVDFDLEAFVENNFYPPISEKTFDNSKELSLQQYIKQMWHFLHQSSDEKNSLSSLIALPKPYIIPGGRFREVYYWDCYFTCEGLRVDGEIQMIKDIADNFAYLIDTVGFVPNANRKYYLTRSQPPLFYLIINILYQELGIAAIEKYLPTLEKEYSFWMNTQRNVNGLNRYWDESATPRPESYREDIEHAQNISNKLDFYRNIRAACESGWDFSSRWFANTNDFSTIQTIDILPIDLNSYLYGLENLLGKWFTEISDQEKTTKYLELAEKREKLIQNTFWDNKKDFFYDLNTKTNKVTSITSLAGVTPLFLNIATQEQAQKVAKVIENQFLTAHGLITTTLNTSQQWDSPNGWAPLHFEAVIGLRNYGFDKLAETIAKRFVDTVNQKFKETGKIREKYDVVDPKANAGGGEYIVQDGFGWTNGVVASFIKMYKL</sequence>
<dbReference type="Pfam" id="PF01204">
    <property type="entry name" value="Trehalase"/>
    <property type="match status" value="1"/>
</dbReference>
<dbReference type="SUPFAM" id="SSF48208">
    <property type="entry name" value="Six-hairpin glycosidases"/>
    <property type="match status" value="1"/>
</dbReference>
<dbReference type="PANTHER" id="PTHR23403:SF1">
    <property type="entry name" value="TREHALASE"/>
    <property type="match status" value="1"/>
</dbReference>
<dbReference type="InterPro" id="IPR001661">
    <property type="entry name" value="Glyco_hydro_37"/>
</dbReference>
<dbReference type="InterPro" id="IPR018232">
    <property type="entry name" value="Glyco_hydro_37_CS"/>
</dbReference>
<reference evidence="3 4" key="1">
    <citation type="submission" date="2019-09" db="EMBL/GenBank/DDBJ databases">
        <title>Complete genome sequence of Francisella marina E103-15.</title>
        <authorList>
            <person name="Tekedar H.C."/>
            <person name="Griffin M.J."/>
            <person name="Waldbieser G.C."/>
            <person name="Soto E."/>
        </authorList>
    </citation>
    <scope>NUCLEOTIDE SEQUENCE [LARGE SCALE GENOMIC DNA]</scope>
    <source>
        <strain evidence="3 4">E103-15</strain>
    </source>
</reference>
<dbReference type="PANTHER" id="PTHR23403">
    <property type="entry name" value="TREHALASE"/>
    <property type="match status" value="1"/>
</dbReference>
<name>A0ABX5ZFV3_9GAMM</name>
<keyword evidence="4" id="KW-1185">Reference proteome</keyword>
<keyword evidence="1" id="KW-0378">Hydrolase</keyword>
<proteinExistence type="predicted"/>
<dbReference type="PROSITE" id="PS00927">
    <property type="entry name" value="TREHALASE_1"/>
    <property type="match status" value="1"/>
</dbReference>
<keyword evidence="2" id="KW-0326">Glycosidase</keyword>
<evidence type="ECO:0000256" key="1">
    <source>
        <dbReference type="ARBA" id="ARBA00022801"/>
    </source>
</evidence>
<dbReference type="InterPro" id="IPR008928">
    <property type="entry name" value="6-hairpin_glycosidase_sf"/>
</dbReference>
<dbReference type="InterPro" id="IPR012341">
    <property type="entry name" value="6hp_glycosidase-like_sf"/>
</dbReference>
<evidence type="ECO:0000313" key="4">
    <source>
        <dbReference type="Proteomes" id="UP000322509"/>
    </source>
</evidence>
<dbReference type="Gene3D" id="1.50.10.10">
    <property type="match status" value="1"/>
</dbReference>
<protein>
    <submittedName>
        <fullName evidence="3">Alpha,alpha-trehalase</fullName>
    </submittedName>
</protein>